<protein>
    <recommendedName>
        <fullName evidence="3">Surface antigen BspA-like</fullName>
    </recommendedName>
</protein>
<dbReference type="PANTHER" id="PTHR45661:SF3">
    <property type="entry name" value="IG-LIKE DOMAIN-CONTAINING PROTEIN"/>
    <property type="match status" value="1"/>
</dbReference>
<dbReference type="EMBL" id="JAPFFF010000037">
    <property type="protein sequence ID" value="KAK8842915.1"/>
    <property type="molecule type" value="Genomic_DNA"/>
</dbReference>
<evidence type="ECO:0000313" key="1">
    <source>
        <dbReference type="EMBL" id="KAK8842915.1"/>
    </source>
</evidence>
<dbReference type="InterPro" id="IPR032675">
    <property type="entry name" value="LRR_dom_sf"/>
</dbReference>
<dbReference type="InterPro" id="IPR053139">
    <property type="entry name" value="Surface_bspA-like"/>
</dbReference>
<evidence type="ECO:0008006" key="3">
    <source>
        <dbReference type="Google" id="ProtNLM"/>
    </source>
</evidence>
<dbReference type="Pfam" id="PF13306">
    <property type="entry name" value="LRR_5"/>
    <property type="match status" value="4"/>
</dbReference>
<reference evidence="1 2" key="1">
    <citation type="submission" date="2024-04" db="EMBL/GenBank/DDBJ databases">
        <title>Tritrichomonas musculus Genome.</title>
        <authorList>
            <person name="Alves-Ferreira E."/>
            <person name="Grigg M."/>
            <person name="Lorenzi H."/>
            <person name="Galac M."/>
        </authorList>
    </citation>
    <scope>NUCLEOTIDE SEQUENCE [LARGE SCALE GENOMIC DNA]</scope>
    <source>
        <strain evidence="1 2">EAF2021</strain>
    </source>
</reference>
<evidence type="ECO:0000313" key="2">
    <source>
        <dbReference type="Proteomes" id="UP001470230"/>
    </source>
</evidence>
<keyword evidence="2" id="KW-1185">Reference proteome</keyword>
<dbReference type="Proteomes" id="UP001470230">
    <property type="component" value="Unassembled WGS sequence"/>
</dbReference>
<sequence>MFILKNICYKLNQSLFKAKIIHSPQASGDIFIERSIKYHDQEYIITAISKNSFKGNKSIKSFNFSEDSELSVIRRGAFSNSSLTNITIPATVIQIGESCFFNCKNLQNVTFPPSLRKIDDFAFKNCNFLKSILFTKDSELRSIGEGVFFYSNITKFVIPPKLRELKKGWCQNSQLVCIELSEENKNFKMIEDKFLLGKTNEKRDNFDLLLFVRRDLKEVKIPSCVKEIGSYAFSGCFWLHSIVFDENSQMKKIGELSFVGCLSLEKISIPENVDEIEEGWCHSKITNFSISEKNKKFLFHQEKILLGKSEKNIEKFDSLLFAKRSIEHVIIPSFVNKICALSFYLCTNLKSVEFEEKSELKIIGKSSFNRSTLKSIIIPSSVVCIEDKAFLLCDKLQSVEFEPNSKLKIIKDEAFYLSAIEQISIPSNVTYIGNRSFSCGSLKTIEFSPNSQLSSIDKEAFALTSIKKIVIPSKISVLEEKVFSACKQLESVEFEQDSNLNVINAEAFIYSSVERISIPPKVKEIKDGWCKGVSKLNKIELSSKNNHFSLLDDKILIGKLLTDNFDVVLCGCRDIKSVIIPSYIKRIGSYSFYMCKNIQKVEFASKSHLFSIGESAFAYSSIEKISIPSNVCRIEESAFVNCNIKSIHFPSDSKLSFIGKNAFNLSCIEYIAVPKNVEKIETDTFRCKKLRTIEFLGEMMLIEKDGFLFMNISMVSFPNAIKIKLWKNIEKNLSNEFILFAQANANINFD</sequence>
<dbReference type="PANTHER" id="PTHR45661">
    <property type="entry name" value="SURFACE ANTIGEN"/>
    <property type="match status" value="1"/>
</dbReference>
<name>A0ABR2HC08_9EUKA</name>
<dbReference type="InterPro" id="IPR026906">
    <property type="entry name" value="LRR_5"/>
</dbReference>
<gene>
    <name evidence="1" type="ORF">M9Y10_025781</name>
</gene>
<comment type="caution">
    <text evidence="1">The sequence shown here is derived from an EMBL/GenBank/DDBJ whole genome shotgun (WGS) entry which is preliminary data.</text>
</comment>
<dbReference type="SUPFAM" id="SSF52058">
    <property type="entry name" value="L domain-like"/>
    <property type="match status" value="2"/>
</dbReference>
<dbReference type="Gene3D" id="3.80.10.10">
    <property type="entry name" value="Ribonuclease Inhibitor"/>
    <property type="match status" value="5"/>
</dbReference>
<organism evidence="1 2">
    <name type="scientific">Tritrichomonas musculus</name>
    <dbReference type="NCBI Taxonomy" id="1915356"/>
    <lineage>
        <taxon>Eukaryota</taxon>
        <taxon>Metamonada</taxon>
        <taxon>Parabasalia</taxon>
        <taxon>Tritrichomonadida</taxon>
        <taxon>Tritrichomonadidae</taxon>
        <taxon>Tritrichomonas</taxon>
    </lineage>
</organism>
<proteinExistence type="predicted"/>
<accession>A0ABR2HC08</accession>